<dbReference type="Gene3D" id="3.40.30.10">
    <property type="entry name" value="Glutaredoxin"/>
    <property type="match status" value="1"/>
</dbReference>
<dbReference type="InterPro" id="IPR036249">
    <property type="entry name" value="Thioredoxin-like_sf"/>
</dbReference>
<keyword evidence="6 7" id="KW-0676">Redox-active center</keyword>
<keyword evidence="3 7" id="KW-0732">Signal</keyword>
<keyword evidence="5" id="KW-1015">Disulfide bond</keyword>
<dbReference type="InterPro" id="IPR051470">
    <property type="entry name" value="Thiol:disulfide_interchange"/>
</dbReference>
<evidence type="ECO:0000259" key="8">
    <source>
        <dbReference type="Pfam" id="PF10411"/>
    </source>
</evidence>
<evidence type="ECO:0000256" key="2">
    <source>
        <dbReference type="ARBA" id="ARBA00009813"/>
    </source>
</evidence>
<comment type="caution">
    <text evidence="10">The sequence shown here is derived from an EMBL/GenBank/DDBJ whole genome shotgun (WGS) entry which is preliminary data.</text>
</comment>
<feature type="domain" description="Disulphide bond isomerase DsbC/G N-terminal" evidence="8">
    <location>
        <begin position="25"/>
        <end position="91"/>
    </location>
</feature>
<dbReference type="InterPro" id="IPR018950">
    <property type="entry name" value="DiS-bond_isomerase_DsbC/G_N"/>
</dbReference>
<evidence type="ECO:0000256" key="4">
    <source>
        <dbReference type="ARBA" id="ARBA00022764"/>
    </source>
</evidence>
<dbReference type="SUPFAM" id="SSF54423">
    <property type="entry name" value="DsbC/DsbG N-terminal domain-like"/>
    <property type="match status" value="1"/>
</dbReference>
<dbReference type="STRING" id="223900.GCA_000821045_01668"/>
<gene>
    <name evidence="10" type="ORF">BTW10_17175</name>
</gene>
<evidence type="ECO:0000256" key="3">
    <source>
        <dbReference type="ARBA" id="ARBA00022729"/>
    </source>
</evidence>
<organism evidence="10 11">
    <name type="scientific">Chromohalobacter japonicus</name>
    <dbReference type="NCBI Taxonomy" id="223900"/>
    <lineage>
        <taxon>Bacteria</taxon>
        <taxon>Pseudomonadati</taxon>
        <taxon>Pseudomonadota</taxon>
        <taxon>Gammaproteobacteria</taxon>
        <taxon>Oceanospirillales</taxon>
        <taxon>Halomonadaceae</taxon>
        <taxon>Chromohalobacter</taxon>
    </lineage>
</organism>
<dbReference type="EMBL" id="MSDQ01000047">
    <property type="protein sequence ID" value="OLO09967.1"/>
    <property type="molecule type" value="Genomic_DNA"/>
</dbReference>
<dbReference type="GO" id="GO:0042597">
    <property type="term" value="C:periplasmic space"/>
    <property type="evidence" value="ECO:0007669"/>
    <property type="project" value="UniProtKB-SubCell"/>
</dbReference>
<dbReference type="InterPro" id="IPR009094">
    <property type="entry name" value="DiS-bond_isomerase_DsbC/G_N_sf"/>
</dbReference>
<dbReference type="CDD" id="cd03020">
    <property type="entry name" value="DsbA_DsbC_DsbG"/>
    <property type="match status" value="1"/>
</dbReference>
<dbReference type="RefSeq" id="WP_075370463.1">
    <property type="nucleotide sequence ID" value="NZ_MSDQ01000047.1"/>
</dbReference>
<feature type="domain" description="Thioredoxin-like fold" evidence="9">
    <location>
        <begin position="125"/>
        <end position="249"/>
    </location>
</feature>
<reference evidence="10 11" key="1">
    <citation type="submission" date="2016-12" db="EMBL/GenBank/DDBJ databases">
        <title>Draft genome sequences of strains Salinicola socius SMB35, Salinicola sp. MH3R3-1 and Chromohalobacter sp. SMB17 from the Verkhnekamsk potash mining region of Russia.</title>
        <authorList>
            <person name="Mavrodi D.V."/>
            <person name="Olsson B.E."/>
            <person name="Korsakova E.S."/>
            <person name="Pyankova A."/>
            <person name="Mavrodi O.V."/>
            <person name="Plotnikova E.G."/>
        </authorList>
    </citation>
    <scope>NUCLEOTIDE SEQUENCE [LARGE SCALE GENOMIC DNA]</scope>
    <source>
        <strain evidence="10 11">SMB17</strain>
    </source>
</reference>
<proteinExistence type="inferred from homology"/>
<keyword evidence="4 7" id="KW-0574">Periplasm</keyword>
<comment type="function">
    <text evidence="7">Required for disulfide bond formation in some periplasmic proteins. Acts by transferring its disulfide bond to other proteins and is reduced in the process.</text>
</comment>
<comment type="subcellular location">
    <subcellularLocation>
        <location evidence="1 7">Periplasm</location>
    </subcellularLocation>
</comment>
<evidence type="ECO:0000256" key="5">
    <source>
        <dbReference type="ARBA" id="ARBA00023157"/>
    </source>
</evidence>
<dbReference type="Proteomes" id="UP000186806">
    <property type="component" value="Unassembled WGS sequence"/>
</dbReference>
<protein>
    <recommendedName>
        <fullName evidence="7">Thiol:disulfide interchange protein</fullName>
    </recommendedName>
</protein>
<feature type="signal peptide" evidence="7">
    <location>
        <begin position="1"/>
        <end position="25"/>
    </location>
</feature>
<feature type="chain" id="PRO_5011835157" description="Thiol:disulfide interchange protein" evidence="7">
    <location>
        <begin position="26"/>
        <end position="255"/>
    </location>
</feature>
<evidence type="ECO:0000313" key="10">
    <source>
        <dbReference type="EMBL" id="OLO09967.1"/>
    </source>
</evidence>
<evidence type="ECO:0000256" key="7">
    <source>
        <dbReference type="RuleBase" id="RU364038"/>
    </source>
</evidence>
<sequence length="255" mass="27689">MPLTSCGPRLGFVTALSLATFPAWAQPSDLPAPVEALVDQGLTVHERFEAPDGLTGYAASAQGQPVAIYVTENGQHAIVGNLVDAEGNNLSSEPLDEFVKGPQDAAVWQRLEDSHWILDGNSDAPRTVYVFTDPNCPYCKRFWDAARPWVETRDVQLHHIMIGVLKSDSPAKAATLLGADDPTAAFTAHNRGDEVAPSAQPADIERQIQDNNTLMRELNLRGTPAIVYHQDGKLEVAQGMPDEEKMRAVMGSPRP</sequence>
<dbReference type="Pfam" id="PF13098">
    <property type="entry name" value="Thioredoxin_2"/>
    <property type="match status" value="1"/>
</dbReference>
<dbReference type="PANTHER" id="PTHR35272">
    <property type="entry name" value="THIOL:DISULFIDE INTERCHANGE PROTEIN DSBC-RELATED"/>
    <property type="match status" value="1"/>
</dbReference>
<evidence type="ECO:0000256" key="1">
    <source>
        <dbReference type="ARBA" id="ARBA00004418"/>
    </source>
</evidence>
<evidence type="ECO:0000256" key="6">
    <source>
        <dbReference type="ARBA" id="ARBA00023284"/>
    </source>
</evidence>
<dbReference type="AlphaFoldDB" id="A0A1Q8T8I1"/>
<keyword evidence="11" id="KW-1185">Reference proteome</keyword>
<dbReference type="NCBIfam" id="NF008657">
    <property type="entry name" value="PRK11657.1"/>
    <property type="match status" value="1"/>
</dbReference>
<dbReference type="PANTHER" id="PTHR35272:SF4">
    <property type="entry name" value="THIOL:DISULFIDE INTERCHANGE PROTEIN DSBG"/>
    <property type="match status" value="1"/>
</dbReference>
<dbReference type="Gene3D" id="3.10.450.70">
    <property type="entry name" value="Disulphide bond isomerase, DsbC/G, N-terminal"/>
    <property type="match status" value="1"/>
</dbReference>
<name>A0A1Q8T8I1_9GAMM</name>
<accession>A0A1Q8T8I1</accession>
<dbReference type="SUPFAM" id="SSF52833">
    <property type="entry name" value="Thioredoxin-like"/>
    <property type="match status" value="1"/>
</dbReference>
<dbReference type="InterPro" id="IPR012336">
    <property type="entry name" value="Thioredoxin-like_fold"/>
</dbReference>
<evidence type="ECO:0000313" key="11">
    <source>
        <dbReference type="Proteomes" id="UP000186806"/>
    </source>
</evidence>
<evidence type="ECO:0000259" key="9">
    <source>
        <dbReference type="Pfam" id="PF13098"/>
    </source>
</evidence>
<dbReference type="Pfam" id="PF10411">
    <property type="entry name" value="DsbC_N"/>
    <property type="match status" value="1"/>
</dbReference>
<dbReference type="InterPro" id="IPR033954">
    <property type="entry name" value="DiS-bond_Isoase_DsbC/G"/>
</dbReference>
<comment type="similarity">
    <text evidence="2 7">Belongs to the thioredoxin family. DsbC subfamily.</text>
</comment>